<dbReference type="OrthoDB" id="9106718at2"/>
<dbReference type="Proteomes" id="UP000198638">
    <property type="component" value="Unassembled WGS sequence"/>
</dbReference>
<proteinExistence type="predicted"/>
<name>A0A1H4FG67_9BURK</name>
<keyword evidence="2" id="KW-1185">Reference proteome</keyword>
<organism evidence="1 2">
    <name type="scientific">Paraburkholderia sartisoli</name>
    <dbReference type="NCBI Taxonomy" id="83784"/>
    <lineage>
        <taxon>Bacteria</taxon>
        <taxon>Pseudomonadati</taxon>
        <taxon>Pseudomonadota</taxon>
        <taxon>Betaproteobacteria</taxon>
        <taxon>Burkholderiales</taxon>
        <taxon>Burkholderiaceae</taxon>
        <taxon>Paraburkholderia</taxon>
    </lineage>
</organism>
<sequence length="75" mass="8464">MNVQTMLGMFHAQELFLVSVVRSMPPDARRRIADEFQAQVELAEAPHLTSAHDRETAEAFKAHIRKLSILLASFS</sequence>
<gene>
    <name evidence="1" type="ORF">SAMN05192564_104343</name>
</gene>
<dbReference type="RefSeq" id="WP_090534719.1">
    <property type="nucleotide sequence ID" value="NZ_FNRQ01000004.1"/>
</dbReference>
<evidence type="ECO:0000313" key="2">
    <source>
        <dbReference type="Proteomes" id="UP000198638"/>
    </source>
</evidence>
<reference evidence="2" key="1">
    <citation type="submission" date="2016-10" db="EMBL/GenBank/DDBJ databases">
        <authorList>
            <person name="Varghese N."/>
            <person name="Submissions S."/>
        </authorList>
    </citation>
    <scope>NUCLEOTIDE SEQUENCE [LARGE SCALE GENOMIC DNA]</scope>
    <source>
        <strain evidence="2">LMG 24000</strain>
    </source>
</reference>
<accession>A0A1H4FG67</accession>
<protein>
    <recommendedName>
        <fullName evidence="3">FCD domain-containing protein</fullName>
    </recommendedName>
</protein>
<evidence type="ECO:0008006" key="3">
    <source>
        <dbReference type="Google" id="ProtNLM"/>
    </source>
</evidence>
<evidence type="ECO:0000313" key="1">
    <source>
        <dbReference type="EMBL" id="SEA96151.1"/>
    </source>
</evidence>
<dbReference type="AlphaFoldDB" id="A0A1H4FG67"/>
<dbReference type="EMBL" id="FNRQ01000004">
    <property type="protein sequence ID" value="SEA96151.1"/>
    <property type="molecule type" value="Genomic_DNA"/>
</dbReference>